<dbReference type="EMBL" id="JAGRRH010000062">
    <property type="protein sequence ID" value="KAG7338214.1"/>
    <property type="molecule type" value="Genomic_DNA"/>
</dbReference>
<keyword evidence="6" id="KW-1185">Reference proteome</keyword>
<comment type="similarity">
    <text evidence="1 2">Belongs to the class-III pyridoxal-phosphate-dependent aminotransferase family.</text>
</comment>
<evidence type="ECO:0000313" key="5">
    <source>
        <dbReference type="EMBL" id="KAG7365685.1"/>
    </source>
</evidence>
<keyword evidence="3" id="KW-1133">Transmembrane helix</keyword>
<dbReference type="CDD" id="cd00610">
    <property type="entry name" value="OAT_like"/>
    <property type="match status" value="1"/>
</dbReference>
<reference evidence="4" key="2">
    <citation type="submission" date="2021-04" db="EMBL/GenBank/DDBJ databases">
        <authorList>
            <person name="Podell S."/>
        </authorList>
    </citation>
    <scope>NUCLEOTIDE SEQUENCE</scope>
    <source>
        <strain evidence="4">Hildebrandi</strain>
    </source>
</reference>
<dbReference type="AlphaFoldDB" id="A0A9K3K7L0"/>
<evidence type="ECO:0000256" key="3">
    <source>
        <dbReference type="SAM" id="Phobius"/>
    </source>
</evidence>
<feature type="transmembrane region" description="Helical" evidence="3">
    <location>
        <begin position="6"/>
        <end position="23"/>
    </location>
</feature>
<dbReference type="PIRSF" id="PIRSF000521">
    <property type="entry name" value="Transaminase_4ab_Lys_Orn"/>
    <property type="match status" value="1"/>
</dbReference>
<evidence type="ECO:0000313" key="6">
    <source>
        <dbReference type="Proteomes" id="UP000693970"/>
    </source>
</evidence>
<keyword evidence="2" id="KW-0663">Pyridoxal phosphate</keyword>
<organism evidence="4 6">
    <name type="scientific">Nitzschia inconspicua</name>
    <dbReference type="NCBI Taxonomy" id="303405"/>
    <lineage>
        <taxon>Eukaryota</taxon>
        <taxon>Sar</taxon>
        <taxon>Stramenopiles</taxon>
        <taxon>Ochrophyta</taxon>
        <taxon>Bacillariophyta</taxon>
        <taxon>Bacillariophyceae</taxon>
        <taxon>Bacillariophycidae</taxon>
        <taxon>Bacillariales</taxon>
        <taxon>Bacillariaceae</taxon>
        <taxon>Nitzschia</taxon>
    </lineage>
</organism>
<dbReference type="InterPro" id="IPR005814">
    <property type="entry name" value="Aminotrans_3"/>
</dbReference>
<dbReference type="GO" id="GO:0008483">
    <property type="term" value="F:transaminase activity"/>
    <property type="evidence" value="ECO:0007669"/>
    <property type="project" value="UniProtKB-KW"/>
</dbReference>
<dbReference type="EMBL" id="JAGRRH010000008">
    <property type="protein sequence ID" value="KAG7365685.1"/>
    <property type="molecule type" value="Genomic_DNA"/>
</dbReference>
<dbReference type="PANTHER" id="PTHR45688">
    <property type="match status" value="1"/>
</dbReference>
<comment type="caution">
    <text evidence="4">The sequence shown here is derived from an EMBL/GenBank/DDBJ whole genome shotgun (WGS) entry which is preliminary data.</text>
</comment>
<sequence>MKDDLTSSVTIFVTTAVCVVALIQRKQRRTQNSYHTQHPSNGSSLSQPWLSKQDVLQLRTKHFLKSVSVSYANTGGLMILKGNGSRLYDERGTSYLDTRNNVCHVGHCNPRVVDAVSRQLAELNTNTRYLHPTVIRLAQRLADKCPDPLQVVVFVNSGSEANDLALRLARAYTKSKNTIVVEGAYHGHTLAVLEVSPYKYQHSKEFDLQLQEEETTKGPVTTPGPHIWQVPCPDMYRQRHNTGKEYANHVQDGCDYFQRKGESTGAIIMEGGMSVGGVILPSDDFVRDSVTAVRNHGGVYIADEVQTGFGRLGSSFWAFQHGNHGIVPDIVTVGKPFGNGMSLGAVVTTPEIAKAFDSMGVEYFNTFGGNPVAAAAGMAMFDVLEDEKLQEHALQIGGYLKKRFWEIQTERLHQDLIGDIRGSGLFLGIDIVESSTLRTPAAAKTSFICSRLKQQYNILTSIDGLYDNVLVIKPPMVFSKEDADFFVESFSKVALELEELGATVETMEWTPT</sequence>
<dbReference type="GO" id="GO:0005739">
    <property type="term" value="C:mitochondrion"/>
    <property type="evidence" value="ECO:0007669"/>
    <property type="project" value="TreeGrafter"/>
</dbReference>
<proteinExistence type="inferred from homology"/>
<name>A0A9K3K7L0_9STRA</name>
<dbReference type="OrthoDB" id="425114at2759"/>
<dbReference type="Proteomes" id="UP000693970">
    <property type="component" value="Unassembled WGS sequence"/>
</dbReference>
<dbReference type="PROSITE" id="PS00600">
    <property type="entry name" value="AA_TRANSFER_CLASS_3"/>
    <property type="match status" value="1"/>
</dbReference>
<protein>
    <submittedName>
        <fullName evidence="4">Aminotransferase class-III</fullName>
    </submittedName>
</protein>
<dbReference type="PANTHER" id="PTHR45688:SF13">
    <property type="entry name" value="ALANINE--GLYOXYLATE AMINOTRANSFERASE 2-LIKE"/>
    <property type="match status" value="1"/>
</dbReference>
<keyword evidence="3" id="KW-0812">Transmembrane</keyword>
<dbReference type="GO" id="GO:0030170">
    <property type="term" value="F:pyridoxal phosphate binding"/>
    <property type="evidence" value="ECO:0007669"/>
    <property type="project" value="InterPro"/>
</dbReference>
<reference evidence="4" key="1">
    <citation type="journal article" date="2021" name="Sci. Rep.">
        <title>Diploid genomic architecture of Nitzschia inconspicua, an elite biomass production diatom.</title>
        <authorList>
            <person name="Oliver A."/>
            <person name="Podell S."/>
            <person name="Pinowska A."/>
            <person name="Traller J.C."/>
            <person name="Smith S.R."/>
            <person name="McClure R."/>
            <person name="Beliaev A."/>
            <person name="Bohutskyi P."/>
            <person name="Hill E.A."/>
            <person name="Rabines A."/>
            <person name="Zheng H."/>
            <person name="Allen L.Z."/>
            <person name="Kuo A."/>
            <person name="Grigoriev I.V."/>
            <person name="Allen A.E."/>
            <person name="Hazlebeck D."/>
            <person name="Allen E.E."/>
        </authorList>
    </citation>
    <scope>NUCLEOTIDE SEQUENCE</scope>
    <source>
        <strain evidence="4">Hildebrandi</strain>
    </source>
</reference>
<evidence type="ECO:0000313" key="4">
    <source>
        <dbReference type="EMBL" id="KAG7338214.1"/>
    </source>
</evidence>
<keyword evidence="4" id="KW-0032">Aminotransferase</keyword>
<evidence type="ECO:0000256" key="2">
    <source>
        <dbReference type="RuleBase" id="RU003560"/>
    </source>
</evidence>
<keyword evidence="3" id="KW-0472">Membrane</keyword>
<keyword evidence="4" id="KW-0808">Transferase</keyword>
<accession>A0A9K3K7L0</accession>
<gene>
    <name evidence="4" type="ORF">IV203_002619</name>
    <name evidence="5" type="ORF">IV203_025126</name>
</gene>
<dbReference type="Pfam" id="PF00202">
    <property type="entry name" value="Aminotran_3"/>
    <property type="match status" value="1"/>
</dbReference>
<evidence type="ECO:0000256" key="1">
    <source>
        <dbReference type="ARBA" id="ARBA00008954"/>
    </source>
</evidence>
<dbReference type="InterPro" id="IPR049704">
    <property type="entry name" value="Aminotrans_3_PPA_site"/>
</dbReference>